<evidence type="ECO:0000313" key="1">
    <source>
        <dbReference type="Proteomes" id="UP000887580"/>
    </source>
</evidence>
<sequence>MDKDDEREVPERIGKGFANEHGFDYFLETSALDSTNVENLFQEVAQRLTEAMEFNDERFHTYSHNQNQSISLVDRVQEQANNCCRR</sequence>
<evidence type="ECO:0000313" key="2">
    <source>
        <dbReference type="WBParaSite" id="PS1159_v2.g13823.t1"/>
    </source>
</evidence>
<protein>
    <submittedName>
        <fullName evidence="2">Uncharacterized protein</fullName>
    </submittedName>
</protein>
<dbReference type="Proteomes" id="UP000887580">
    <property type="component" value="Unplaced"/>
</dbReference>
<dbReference type="WBParaSite" id="PS1159_v2.g13823.t1">
    <property type="protein sequence ID" value="PS1159_v2.g13823.t1"/>
    <property type="gene ID" value="PS1159_v2.g13823"/>
</dbReference>
<proteinExistence type="predicted"/>
<reference evidence="2" key="1">
    <citation type="submission" date="2022-11" db="UniProtKB">
        <authorList>
            <consortium name="WormBaseParasite"/>
        </authorList>
    </citation>
    <scope>IDENTIFICATION</scope>
</reference>
<organism evidence="1 2">
    <name type="scientific">Panagrolaimus sp. PS1159</name>
    <dbReference type="NCBI Taxonomy" id="55785"/>
    <lineage>
        <taxon>Eukaryota</taxon>
        <taxon>Metazoa</taxon>
        <taxon>Ecdysozoa</taxon>
        <taxon>Nematoda</taxon>
        <taxon>Chromadorea</taxon>
        <taxon>Rhabditida</taxon>
        <taxon>Tylenchina</taxon>
        <taxon>Panagrolaimomorpha</taxon>
        <taxon>Panagrolaimoidea</taxon>
        <taxon>Panagrolaimidae</taxon>
        <taxon>Panagrolaimus</taxon>
    </lineage>
</organism>
<accession>A0AC35F4T0</accession>
<name>A0AC35F4T0_9BILA</name>